<dbReference type="AlphaFoldDB" id="A0A3Q3G047"/>
<dbReference type="STRING" id="56723.ENSLBEP00000025014"/>
<dbReference type="InParanoid" id="A0A3Q3G047"/>
<evidence type="ECO:0000313" key="4">
    <source>
        <dbReference type="Proteomes" id="UP000261660"/>
    </source>
</evidence>
<proteinExistence type="predicted"/>
<dbReference type="Gene3D" id="2.130.10.10">
    <property type="entry name" value="YVTN repeat-like/Quinoprotein amine dehydrogenase"/>
    <property type="match status" value="2"/>
</dbReference>
<keyword evidence="2" id="KW-0732">Signal</keyword>
<dbReference type="PROSITE" id="PS50082">
    <property type="entry name" value="WD_REPEATS_2"/>
    <property type="match status" value="1"/>
</dbReference>
<protein>
    <submittedName>
        <fullName evidence="3">Uncharacterized protein</fullName>
    </submittedName>
</protein>
<accession>A0A3Q3G047</accession>
<dbReference type="InterPro" id="IPR001680">
    <property type="entry name" value="WD40_rpt"/>
</dbReference>
<feature type="signal peptide" evidence="2">
    <location>
        <begin position="1"/>
        <end position="22"/>
    </location>
</feature>
<name>A0A3Q3G047_9LABR</name>
<evidence type="ECO:0000256" key="1">
    <source>
        <dbReference type="PROSITE-ProRule" id="PRU00221"/>
    </source>
</evidence>
<reference evidence="3" key="1">
    <citation type="submission" date="2025-08" db="UniProtKB">
        <authorList>
            <consortium name="Ensembl"/>
        </authorList>
    </citation>
    <scope>IDENTIFICATION</scope>
</reference>
<dbReference type="Ensembl" id="ENSLBET00000026283.1">
    <property type="protein sequence ID" value="ENSLBEP00000025014.1"/>
    <property type="gene ID" value="ENSLBEG00000019111.1"/>
</dbReference>
<reference evidence="3" key="2">
    <citation type="submission" date="2025-09" db="UniProtKB">
        <authorList>
            <consortium name="Ensembl"/>
        </authorList>
    </citation>
    <scope>IDENTIFICATION</scope>
</reference>
<feature type="repeat" description="WD" evidence="1">
    <location>
        <begin position="251"/>
        <end position="285"/>
    </location>
</feature>
<keyword evidence="4" id="KW-1185">Reference proteome</keyword>
<dbReference type="Proteomes" id="UP000261660">
    <property type="component" value="Unplaced"/>
</dbReference>
<feature type="chain" id="PRO_5018635692" evidence="2">
    <location>
        <begin position="23"/>
        <end position="552"/>
    </location>
</feature>
<dbReference type="SUPFAM" id="SSF50978">
    <property type="entry name" value="WD40 repeat-like"/>
    <property type="match status" value="1"/>
</dbReference>
<dbReference type="PANTHER" id="PTHR45532">
    <property type="entry name" value="WD REPEAT-CONTAINING PROTEIN 97"/>
    <property type="match status" value="1"/>
</dbReference>
<dbReference type="GeneTree" id="ENSGT01120000278025"/>
<evidence type="ECO:0000313" key="3">
    <source>
        <dbReference type="Ensembl" id="ENSLBEP00000025014.1"/>
    </source>
</evidence>
<evidence type="ECO:0000256" key="2">
    <source>
        <dbReference type="SAM" id="SignalP"/>
    </source>
</evidence>
<dbReference type="SMART" id="SM00320">
    <property type="entry name" value="WD40"/>
    <property type="match status" value="3"/>
</dbReference>
<organism evidence="3 4">
    <name type="scientific">Labrus bergylta</name>
    <name type="common">ballan wrasse</name>
    <dbReference type="NCBI Taxonomy" id="56723"/>
    <lineage>
        <taxon>Eukaryota</taxon>
        <taxon>Metazoa</taxon>
        <taxon>Chordata</taxon>
        <taxon>Craniata</taxon>
        <taxon>Vertebrata</taxon>
        <taxon>Euteleostomi</taxon>
        <taxon>Actinopterygii</taxon>
        <taxon>Neopterygii</taxon>
        <taxon>Teleostei</taxon>
        <taxon>Neoteleostei</taxon>
        <taxon>Acanthomorphata</taxon>
        <taxon>Eupercaria</taxon>
        <taxon>Labriformes</taxon>
        <taxon>Labridae</taxon>
        <taxon>Labrus</taxon>
    </lineage>
</organism>
<dbReference type="PANTHER" id="PTHR45532:SF1">
    <property type="entry name" value="WD REPEAT-CONTAINING PROTEIN 97"/>
    <property type="match status" value="1"/>
</dbReference>
<dbReference type="InterPro" id="IPR015943">
    <property type="entry name" value="WD40/YVTN_repeat-like_dom_sf"/>
</dbReference>
<keyword evidence="1" id="KW-0853">WD repeat</keyword>
<dbReference type="InterPro" id="IPR036322">
    <property type="entry name" value="WD40_repeat_dom_sf"/>
</dbReference>
<dbReference type="Pfam" id="PF00400">
    <property type="entry name" value="WD40"/>
    <property type="match status" value="2"/>
</dbReference>
<sequence length="552" mass="61235">MAFTFCLCFQISFSLFFLQVKKRDHDVFTHTLHPTQHFSCDSPVRFMMFSEAAAAFIGLHTNGSVCFYTPDGHKQTASARLAFTGLVQTNISQRLVGWGPGPVFTLLDDELRPLEAARDALDIRVCEAAEHSAELVTAGAGNVCVWSVTLMKCRLKMEEGLRRRTFTHMALAPPRFEKPHRAFVVCGHVVTVVDLDGGTVLEHKTDLCSGDITAVAFCAQLDCLITASQERSIQVWGPDWEGRVAFEGGVVTSLFFCPSLNMLLSAANDCSIRCWSVEDGDAVQCVHTERDNPPMSIGGTRKGDAFFSFSRRGVDFWSIRNLYTLHCALERRQKAPLRQILVTSFPAPFPTRVLCVSGDGDISLVAAETGALLTSFRVEQRVSCADYCLQKEILLALTDTGTLLQANTLTNPVTLMNEWRGRGQGPWQRKDHVTEEDAQNLPVPGAACCMVLYCHVRETQNALEEWRSLQDGRGSSQRKKKDLHDDKNIFLIVLGHAGGCVSVLRFSDGKVMCRTPAHNGQRVTATHVYPEHSYLLTTGEDLTLVVWKVNPF</sequence>